<evidence type="ECO:0000256" key="1">
    <source>
        <dbReference type="ARBA" id="ARBA00022679"/>
    </source>
</evidence>
<dbReference type="PROSITE" id="PS51372">
    <property type="entry name" value="PRD_2"/>
    <property type="match status" value="2"/>
</dbReference>
<dbReference type="GO" id="GO:0009401">
    <property type="term" value="P:phosphoenolpyruvate-dependent sugar phosphotransferase system"/>
    <property type="evidence" value="ECO:0007669"/>
    <property type="project" value="InterPro"/>
</dbReference>
<keyword evidence="3" id="KW-0805">Transcription regulation</keyword>
<dbReference type="Gene3D" id="1.10.10.10">
    <property type="entry name" value="Winged helix-like DNA-binding domain superfamily/Winged helix DNA-binding domain"/>
    <property type="match status" value="1"/>
</dbReference>
<evidence type="ECO:0000313" key="10">
    <source>
        <dbReference type="Proteomes" id="UP000184241"/>
    </source>
</evidence>
<keyword evidence="1" id="KW-0808">Transferase</keyword>
<dbReference type="PROSITE" id="PS51099">
    <property type="entry name" value="PTS_EIIB_TYPE_2"/>
    <property type="match status" value="1"/>
</dbReference>
<evidence type="ECO:0000256" key="2">
    <source>
        <dbReference type="ARBA" id="ARBA00022737"/>
    </source>
</evidence>
<dbReference type="InterPro" id="IPR013011">
    <property type="entry name" value="PTS_EIIB_2"/>
</dbReference>
<organism evidence="9 10">
    <name type="scientific">Clostridium intestinale DSM 6191</name>
    <dbReference type="NCBI Taxonomy" id="1121320"/>
    <lineage>
        <taxon>Bacteria</taxon>
        <taxon>Bacillati</taxon>
        <taxon>Bacillota</taxon>
        <taxon>Clostridia</taxon>
        <taxon>Eubacteriales</taxon>
        <taxon>Clostridiaceae</taxon>
        <taxon>Clostridium</taxon>
    </lineage>
</organism>
<proteinExistence type="predicted"/>
<dbReference type="Pfam" id="PF00359">
    <property type="entry name" value="PTS_EIIA_2"/>
    <property type="match status" value="1"/>
</dbReference>
<dbReference type="Gene3D" id="3.40.50.2300">
    <property type="match status" value="1"/>
</dbReference>
<protein>
    <submittedName>
        <fullName evidence="9">Mannitol operon transcriptional antiterminator</fullName>
    </submittedName>
</protein>
<evidence type="ECO:0000259" key="6">
    <source>
        <dbReference type="PROSITE" id="PS51094"/>
    </source>
</evidence>
<evidence type="ECO:0000259" key="8">
    <source>
        <dbReference type="PROSITE" id="PS51372"/>
    </source>
</evidence>
<dbReference type="Pfam" id="PF00874">
    <property type="entry name" value="PRD"/>
    <property type="match status" value="2"/>
</dbReference>
<dbReference type="SUPFAM" id="SSF63520">
    <property type="entry name" value="PTS-regulatory domain, PRD"/>
    <property type="match status" value="2"/>
</dbReference>
<dbReference type="Pfam" id="PF05043">
    <property type="entry name" value="Mga"/>
    <property type="match status" value="1"/>
</dbReference>
<feature type="domain" description="PTS EIIA type-2" evidence="6">
    <location>
        <begin position="551"/>
        <end position="690"/>
    </location>
</feature>
<dbReference type="GO" id="GO:0008982">
    <property type="term" value="F:protein-N(PI)-phosphohistidine-sugar phosphotransferase activity"/>
    <property type="evidence" value="ECO:0007669"/>
    <property type="project" value="InterPro"/>
</dbReference>
<evidence type="ECO:0000256" key="5">
    <source>
        <dbReference type="ARBA" id="ARBA00023163"/>
    </source>
</evidence>
<gene>
    <name evidence="9" type="ORF">SAMN02745941_02092</name>
</gene>
<feature type="domain" description="PTS EIIB type-2" evidence="7">
    <location>
        <begin position="430"/>
        <end position="520"/>
    </location>
</feature>
<dbReference type="EMBL" id="FQXU01000006">
    <property type="protein sequence ID" value="SHI12514.1"/>
    <property type="molecule type" value="Genomic_DNA"/>
</dbReference>
<keyword evidence="2" id="KW-0677">Repeat</keyword>
<evidence type="ECO:0000259" key="7">
    <source>
        <dbReference type="PROSITE" id="PS51099"/>
    </source>
</evidence>
<keyword evidence="5" id="KW-0804">Transcription</keyword>
<feature type="domain" description="PRD" evidence="8">
    <location>
        <begin position="207"/>
        <end position="312"/>
    </location>
</feature>
<evidence type="ECO:0000256" key="4">
    <source>
        <dbReference type="ARBA" id="ARBA00023159"/>
    </source>
</evidence>
<reference evidence="9 10" key="1">
    <citation type="submission" date="2016-11" db="EMBL/GenBank/DDBJ databases">
        <authorList>
            <person name="Jaros S."/>
            <person name="Januszkiewicz K."/>
            <person name="Wedrychowicz H."/>
        </authorList>
    </citation>
    <scope>NUCLEOTIDE SEQUENCE [LARGE SCALE GENOMIC DNA]</scope>
    <source>
        <strain evidence="9 10">DSM 6191</strain>
    </source>
</reference>
<dbReference type="PROSITE" id="PS51094">
    <property type="entry name" value="PTS_EIIA_TYPE_2"/>
    <property type="match status" value="1"/>
</dbReference>
<dbReference type="InterPro" id="IPR016152">
    <property type="entry name" value="PTrfase/Anion_transptr"/>
</dbReference>
<keyword evidence="4" id="KW-0010">Activator</keyword>
<dbReference type="PANTHER" id="PTHR30185">
    <property type="entry name" value="CRYPTIC BETA-GLUCOSIDE BGL OPERON ANTITERMINATOR"/>
    <property type="match status" value="1"/>
</dbReference>
<dbReference type="InterPro" id="IPR036634">
    <property type="entry name" value="PRD_sf"/>
</dbReference>
<dbReference type="AlphaFoldDB" id="A0A1M5YKY5"/>
<dbReference type="SUPFAM" id="SSF52794">
    <property type="entry name" value="PTS system IIB component-like"/>
    <property type="match status" value="1"/>
</dbReference>
<dbReference type="InterPro" id="IPR002178">
    <property type="entry name" value="PTS_EIIA_type-2_dom"/>
</dbReference>
<accession>A0A1M5YKY5</accession>
<evidence type="ECO:0000313" key="9">
    <source>
        <dbReference type="EMBL" id="SHI12514.1"/>
    </source>
</evidence>
<dbReference type="InterPro" id="IPR036095">
    <property type="entry name" value="PTS_EIIB-like_sf"/>
</dbReference>
<dbReference type="SUPFAM" id="SSF55804">
    <property type="entry name" value="Phoshotransferase/anion transport protein"/>
    <property type="match status" value="1"/>
</dbReference>
<dbReference type="InterPro" id="IPR011608">
    <property type="entry name" value="PRD"/>
</dbReference>
<dbReference type="Proteomes" id="UP000184241">
    <property type="component" value="Unassembled WGS sequence"/>
</dbReference>
<dbReference type="InterPro" id="IPR050661">
    <property type="entry name" value="BglG_antiterminators"/>
</dbReference>
<sequence>MGITLREKDIIMSIIESDKDNPITINAIAEKIDVSSRTVLRTIPYIEKFLKANGFNFVRKPGVGLILKETQEGKKRLLELVNNQFLIEDYSPKQRGLFILCELLLSKEPIKLYYFTSVLNVSEGTLSNDLDKLEGWIKERDLKLVRKPGLGIYIEGEEDKTRQAITSMVYEFVDEEQIINIIKEKISLDKKDKNKLELDIKNRLLSLIEKDTIKTIEKYVSQLEGEEELHLADSAYIALIVHLSLAIQRIKNEEKIDFNEEALNELRNLPEFDIARKLSKKLSEAFNVSIPDGEIGYITMHLKGAKLDMVTSKEDYKNITQFHLSKLAMEIIKTAEIETSYPLTKDKKLEQDLVNHLGPAVSRLKMNLVIRNPLLDRIKEDYKDIYNVSKRCCMVLKNIGKGTIPESEIAYIAMHIAAAIERIKNNLAKPRIIVACGSGIGTSRLLSAKLLILFPNIDIVDTVSAFTINDKMLMEKDIDLIISTINLDVKFPSIIVSPMLTDKDKEKINKFLNMPVNRYRISGNEKGATVNKEQKYEDILTLTSYGNAIKSLLDSFEVYEDNEITTKEELIEKTSILFSKDNNEKALIKEGLLYREKLGSTFIEELGISLLHCTLDSFQGVKFGLIRPKKEVGDFPNLKVVVVIIVPKKNNTILLKTVSEISEAIIQDENLVKDFIVKDKEQLMNYLENLYTKFYFKIVQKITDKKSL</sequence>
<dbReference type="InterPro" id="IPR036388">
    <property type="entry name" value="WH-like_DNA-bd_sf"/>
</dbReference>
<name>A0A1M5YKY5_9CLOT</name>
<dbReference type="Gene3D" id="1.10.1790.10">
    <property type="entry name" value="PRD domain"/>
    <property type="match status" value="2"/>
</dbReference>
<dbReference type="GO" id="GO:0006355">
    <property type="term" value="P:regulation of DNA-templated transcription"/>
    <property type="evidence" value="ECO:0007669"/>
    <property type="project" value="InterPro"/>
</dbReference>
<dbReference type="Gene3D" id="3.40.930.10">
    <property type="entry name" value="Mannitol-specific EII, Chain A"/>
    <property type="match status" value="1"/>
</dbReference>
<feature type="domain" description="PRD" evidence="8">
    <location>
        <begin position="319"/>
        <end position="426"/>
    </location>
</feature>
<evidence type="ECO:0000256" key="3">
    <source>
        <dbReference type="ARBA" id="ARBA00023015"/>
    </source>
</evidence>
<dbReference type="CDD" id="cd05568">
    <property type="entry name" value="PTS_IIB_bgl_like"/>
    <property type="match status" value="1"/>
</dbReference>
<dbReference type="PANTHER" id="PTHR30185:SF18">
    <property type="entry name" value="TRANSCRIPTIONAL REGULATOR MTLR"/>
    <property type="match status" value="1"/>
</dbReference>
<dbReference type="RefSeq" id="WP_073019229.1">
    <property type="nucleotide sequence ID" value="NZ_FQXU01000006.1"/>
</dbReference>
<dbReference type="InterPro" id="IPR007737">
    <property type="entry name" value="Mga_HTH"/>
</dbReference>